<protein>
    <submittedName>
        <fullName evidence="1">Uncharacterized protein</fullName>
    </submittedName>
</protein>
<reference evidence="1 2" key="1">
    <citation type="journal article" date="2019" name="Sci. Rep.">
        <title>Orb-weaving spider Araneus ventricosus genome elucidates the spidroin gene catalogue.</title>
        <authorList>
            <person name="Kono N."/>
            <person name="Nakamura H."/>
            <person name="Ohtoshi R."/>
            <person name="Moran D.A.P."/>
            <person name="Shinohara A."/>
            <person name="Yoshida Y."/>
            <person name="Fujiwara M."/>
            <person name="Mori M."/>
            <person name="Tomita M."/>
            <person name="Arakawa K."/>
        </authorList>
    </citation>
    <scope>NUCLEOTIDE SEQUENCE [LARGE SCALE GENOMIC DNA]</scope>
</reference>
<dbReference type="AlphaFoldDB" id="A0A4Y2C4N3"/>
<name>A0A4Y2C4N3_ARAVE</name>
<dbReference type="Proteomes" id="UP000499080">
    <property type="component" value="Unassembled WGS sequence"/>
</dbReference>
<evidence type="ECO:0000313" key="2">
    <source>
        <dbReference type="Proteomes" id="UP000499080"/>
    </source>
</evidence>
<organism evidence="1 2">
    <name type="scientific">Araneus ventricosus</name>
    <name type="common">Orbweaver spider</name>
    <name type="synonym">Epeira ventricosa</name>
    <dbReference type="NCBI Taxonomy" id="182803"/>
    <lineage>
        <taxon>Eukaryota</taxon>
        <taxon>Metazoa</taxon>
        <taxon>Ecdysozoa</taxon>
        <taxon>Arthropoda</taxon>
        <taxon>Chelicerata</taxon>
        <taxon>Arachnida</taxon>
        <taxon>Araneae</taxon>
        <taxon>Araneomorphae</taxon>
        <taxon>Entelegynae</taxon>
        <taxon>Araneoidea</taxon>
        <taxon>Araneidae</taxon>
        <taxon>Araneus</taxon>
    </lineage>
</organism>
<gene>
    <name evidence="1" type="ORF">AVEN_188750_1</name>
</gene>
<keyword evidence="2" id="KW-1185">Reference proteome</keyword>
<accession>A0A4Y2C4N3</accession>
<dbReference type="EMBL" id="BGPR01085271">
    <property type="protein sequence ID" value="GBL98717.1"/>
    <property type="molecule type" value="Genomic_DNA"/>
</dbReference>
<comment type="caution">
    <text evidence="1">The sequence shown here is derived from an EMBL/GenBank/DDBJ whole genome shotgun (WGS) entry which is preliminary data.</text>
</comment>
<proteinExistence type="predicted"/>
<sequence>RMPAQKYYDVEETSIPIIKDVIEFEHFLHVDENLIAVDYPTDQDILDDCFGQDESKDEHDNKDD</sequence>
<feature type="non-terminal residue" evidence="1">
    <location>
        <position position="1"/>
    </location>
</feature>
<evidence type="ECO:0000313" key="1">
    <source>
        <dbReference type="EMBL" id="GBL98717.1"/>
    </source>
</evidence>